<accession>A0A4R2I4Y9</accession>
<proteinExistence type="predicted"/>
<dbReference type="Proteomes" id="UP000294862">
    <property type="component" value="Unassembled WGS sequence"/>
</dbReference>
<organism evidence="1 2">
    <name type="scientific">Dokdonella fugitiva</name>
    <dbReference type="NCBI Taxonomy" id="328517"/>
    <lineage>
        <taxon>Bacteria</taxon>
        <taxon>Pseudomonadati</taxon>
        <taxon>Pseudomonadota</taxon>
        <taxon>Gammaproteobacteria</taxon>
        <taxon>Lysobacterales</taxon>
        <taxon>Rhodanobacteraceae</taxon>
        <taxon>Dokdonella</taxon>
    </lineage>
</organism>
<dbReference type="RefSeq" id="WP_131999282.1">
    <property type="nucleotide sequence ID" value="NZ_SLWQ01000008.1"/>
</dbReference>
<gene>
    <name evidence="1" type="ORF">EV148_10814</name>
</gene>
<sequence length="106" mass="11676">MHDIIDELVSPRKLGEISAEPQRLAEEAFKAVKEYRVPTTVFIDPDGNVYAQPTVYAADHAMDEIVGIYSPGIRVHDIADDLRASAAPRLAAIGILVHWPDARRAT</sequence>
<dbReference type="EMBL" id="SLWQ01000008">
    <property type="protein sequence ID" value="TCO38178.1"/>
    <property type="molecule type" value="Genomic_DNA"/>
</dbReference>
<reference evidence="1 2" key="1">
    <citation type="journal article" date="2015" name="Stand. Genomic Sci.">
        <title>Genomic Encyclopedia of Bacterial and Archaeal Type Strains, Phase III: the genomes of soil and plant-associated and newly described type strains.</title>
        <authorList>
            <person name="Whitman W.B."/>
            <person name="Woyke T."/>
            <person name="Klenk H.P."/>
            <person name="Zhou Y."/>
            <person name="Lilburn T.G."/>
            <person name="Beck B.J."/>
            <person name="De Vos P."/>
            <person name="Vandamme P."/>
            <person name="Eisen J.A."/>
            <person name="Garrity G."/>
            <person name="Hugenholtz P."/>
            <person name="Kyrpides N.C."/>
        </authorList>
    </citation>
    <scope>NUCLEOTIDE SEQUENCE [LARGE SCALE GENOMIC DNA]</scope>
    <source>
        <strain evidence="1 2">A3</strain>
    </source>
</reference>
<evidence type="ECO:0000313" key="2">
    <source>
        <dbReference type="Proteomes" id="UP000294862"/>
    </source>
</evidence>
<dbReference type="AlphaFoldDB" id="A0A4R2I4Y9"/>
<protein>
    <submittedName>
        <fullName evidence="1">Uncharacterized protein</fullName>
    </submittedName>
</protein>
<keyword evidence="2" id="KW-1185">Reference proteome</keyword>
<comment type="caution">
    <text evidence="1">The sequence shown here is derived from an EMBL/GenBank/DDBJ whole genome shotgun (WGS) entry which is preliminary data.</text>
</comment>
<evidence type="ECO:0000313" key="1">
    <source>
        <dbReference type="EMBL" id="TCO38178.1"/>
    </source>
</evidence>
<name>A0A4R2I4Y9_9GAMM</name>